<dbReference type="STRING" id="36847.CLNEO_16600"/>
<comment type="similarity">
    <text evidence="2">Belongs to the methyl-accepting chemotaxis (MCP) protein family.</text>
</comment>
<dbReference type="InterPro" id="IPR003660">
    <property type="entry name" value="HAMP_dom"/>
</dbReference>
<dbReference type="InterPro" id="IPR024478">
    <property type="entry name" value="HlyB_4HB_MCP"/>
</dbReference>
<proteinExistence type="inferred from homology"/>
<dbReference type="PANTHER" id="PTHR43531:SF11">
    <property type="entry name" value="METHYL-ACCEPTING CHEMOTAXIS PROTEIN 3"/>
    <property type="match status" value="1"/>
</dbReference>
<dbReference type="SUPFAM" id="SSF58104">
    <property type="entry name" value="Methyl-accepting chemotaxis protein (MCP) signaling domain"/>
    <property type="match status" value="1"/>
</dbReference>
<evidence type="ECO:0000259" key="5">
    <source>
        <dbReference type="PROSITE" id="PS50111"/>
    </source>
</evidence>
<evidence type="ECO:0000256" key="4">
    <source>
        <dbReference type="SAM" id="Phobius"/>
    </source>
</evidence>
<dbReference type="PATRIC" id="fig|36847.3.peg.1936"/>
<keyword evidence="3" id="KW-0807">Transducer</keyword>
<dbReference type="PANTHER" id="PTHR43531">
    <property type="entry name" value="PROTEIN ICFG"/>
    <property type="match status" value="1"/>
</dbReference>
<dbReference type="AlphaFoldDB" id="A0A136WF90"/>
<dbReference type="PROSITE" id="PS51257">
    <property type="entry name" value="PROKAR_LIPOPROTEIN"/>
    <property type="match status" value="1"/>
</dbReference>
<gene>
    <name evidence="6" type="primary">trg</name>
    <name evidence="6" type="ORF">CLNEO_16600</name>
</gene>
<evidence type="ECO:0000256" key="1">
    <source>
        <dbReference type="ARBA" id="ARBA00022500"/>
    </source>
</evidence>
<feature type="transmembrane region" description="Helical" evidence="4">
    <location>
        <begin position="184"/>
        <end position="207"/>
    </location>
</feature>
<dbReference type="GO" id="GO:0004888">
    <property type="term" value="F:transmembrane signaling receptor activity"/>
    <property type="evidence" value="ECO:0007669"/>
    <property type="project" value="TreeGrafter"/>
</dbReference>
<dbReference type="Gene3D" id="1.10.287.950">
    <property type="entry name" value="Methyl-accepting chemotaxis protein"/>
    <property type="match status" value="1"/>
</dbReference>
<dbReference type="Pfam" id="PF00015">
    <property type="entry name" value="MCPsignal"/>
    <property type="match status" value="1"/>
</dbReference>
<dbReference type="RefSeq" id="WP_066087283.1">
    <property type="nucleotide sequence ID" value="NZ_LRVM01000004.1"/>
</dbReference>
<dbReference type="InterPro" id="IPR004089">
    <property type="entry name" value="MCPsignal_dom"/>
</dbReference>
<dbReference type="GO" id="GO:0007165">
    <property type="term" value="P:signal transduction"/>
    <property type="evidence" value="ECO:0007669"/>
    <property type="project" value="UniProtKB-KW"/>
</dbReference>
<protein>
    <submittedName>
        <fullName evidence="6">Methyl-accepting chemotaxis protein III</fullName>
    </submittedName>
</protein>
<keyword evidence="7" id="KW-1185">Reference proteome</keyword>
<dbReference type="Proteomes" id="UP000070539">
    <property type="component" value="Unassembled WGS sequence"/>
</dbReference>
<feature type="transmembrane region" description="Helical" evidence="4">
    <location>
        <begin position="20"/>
        <end position="39"/>
    </location>
</feature>
<dbReference type="Pfam" id="PF00672">
    <property type="entry name" value="HAMP"/>
    <property type="match status" value="1"/>
</dbReference>
<comment type="caution">
    <text evidence="6">The sequence shown here is derived from an EMBL/GenBank/DDBJ whole genome shotgun (WGS) entry which is preliminary data.</text>
</comment>
<evidence type="ECO:0000256" key="2">
    <source>
        <dbReference type="ARBA" id="ARBA00029447"/>
    </source>
</evidence>
<dbReference type="SMART" id="SM00283">
    <property type="entry name" value="MA"/>
    <property type="match status" value="1"/>
</dbReference>
<dbReference type="PROSITE" id="PS50111">
    <property type="entry name" value="CHEMOTAXIS_TRANSDUC_2"/>
    <property type="match status" value="1"/>
</dbReference>
<evidence type="ECO:0000313" key="7">
    <source>
        <dbReference type="Proteomes" id="UP000070539"/>
    </source>
</evidence>
<keyword evidence="4" id="KW-1133">Transmembrane helix</keyword>
<dbReference type="GO" id="GO:0006935">
    <property type="term" value="P:chemotaxis"/>
    <property type="evidence" value="ECO:0007669"/>
    <property type="project" value="UniProtKB-KW"/>
</dbReference>
<feature type="domain" description="Methyl-accepting transducer" evidence="5">
    <location>
        <begin position="317"/>
        <end position="546"/>
    </location>
</feature>
<evidence type="ECO:0000256" key="3">
    <source>
        <dbReference type="PROSITE-ProRule" id="PRU00284"/>
    </source>
</evidence>
<keyword evidence="4" id="KW-0472">Membrane</keyword>
<dbReference type="EMBL" id="LRVM01000004">
    <property type="protein sequence ID" value="KXL53117.1"/>
    <property type="molecule type" value="Genomic_DNA"/>
</dbReference>
<dbReference type="Gene3D" id="6.10.340.10">
    <property type="match status" value="1"/>
</dbReference>
<dbReference type="GO" id="GO:0005886">
    <property type="term" value="C:plasma membrane"/>
    <property type="evidence" value="ECO:0007669"/>
    <property type="project" value="TreeGrafter"/>
</dbReference>
<sequence length="598" mass="64696">MKKIFENMKISKKLSTGFLFVSFLGIIIGCVGIFSMLYMTNTQENTYKNDTMGIAYCARAENGFSNIRVAVRNLYILYDTNKEKYEEEASTQMDAVRTQMDNYSKTISTDDGRQLYDSTMAAYGIYEDTINNLLQASKAGEPKEEILSLLIESASNAQNAVDAFELLIERKDANALENNAKSKAAAVTSMIIMIAVIIISFIISNVFSRYISALISKPIQKCAAIAEMLAVGDVDVSKVTEEKDKLWAVRKDEVGALIRAYDKMILSTTEQAQKTKLIADGDLTTTITIRSEEDVLGKAMTDLVEKLHTLMLSVASTAEQVSAGAGQVSDGAQALSSGTAEQAATVEELTASTTSVSEQALRNADSVQQAGNYVNQAGQGVTFSNEYMNKLHKAMGEIGQSSQEISKITKLVEDIAFQTNILALNAAVEAARAGNAGKGFAVVAEEVRNLAAKSAQAAKQTSDLIQKSVIAVSEGEQLAGETRKLLANVAEQTSMVVKSIHEIEAASTEQAAAIEQINQGLTQVSAVVQTNAATAEESSAASEELAAQALVLQQEIGKFKLRKTSDTFHMWEHDRALLKNQNQEHMTSLSEASGFDKY</sequence>
<keyword evidence="1" id="KW-0145">Chemotaxis</keyword>
<keyword evidence="4" id="KW-0812">Transmembrane</keyword>
<accession>A0A136WF90</accession>
<dbReference type="OrthoDB" id="9814363at2"/>
<evidence type="ECO:0000313" key="6">
    <source>
        <dbReference type="EMBL" id="KXL53117.1"/>
    </source>
</evidence>
<organism evidence="6 7">
    <name type="scientific">Anaerotignum neopropionicum</name>
    <dbReference type="NCBI Taxonomy" id="36847"/>
    <lineage>
        <taxon>Bacteria</taxon>
        <taxon>Bacillati</taxon>
        <taxon>Bacillota</taxon>
        <taxon>Clostridia</taxon>
        <taxon>Lachnospirales</taxon>
        <taxon>Anaerotignaceae</taxon>
        <taxon>Anaerotignum</taxon>
    </lineage>
</organism>
<reference evidence="6 7" key="1">
    <citation type="submission" date="2016-01" db="EMBL/GenBank/DDBJ databases">
        <title>Genome sequence of Clostridium neopropionicum X4, DSM-3847.</title>
        <authorList>
            <person name="Poehlein A."/>
            <person name="Beck M.H."/>
            <person name="Bengelsdorf F.R."/>
            <person name="Daniel R."/>
            <person name="Duerre P."/>
        </authorList>
    </citation>
    <scope>NUCLEOTIDE SEQUENCE [LARGE SCALE GENOMIC DNA]</scope>
    <source>
        <strain evidence="6 7">DSM-3847</strain>
    </source>
</reference>
<dbReference type="Pfam" id="PF12729">
    <property type="entry name" value="4HB_MCP_1"/>
    <property type="match status" value="1"/>
</dbReference>
<dbReference type="InterPro" id="IPR051310">
    <property type="entry name" value="MCP_chemotaxis"/>
</dbReference>
<name>A0A136WF90_9FIRM</name>